<reference evidence="2 3" key="1">
    <citation type="submission" date="2024-05" db="EMBL/GenBank/DDBJ databases">
        <authorList>
            <person name="Wallberg A."/>
        </authorList>
    </citation>
    <scope>NUCLEOTIDE SEQUENCE [LARGE SCALE GENOMIC DNA]</scope>
</reference>
<feature type="compositionally biased region" description="Basic and acidic residues" evidence="1">
    <location>
        <begin position="99"/>
        <end position="116"/>
    </location>
</feature>
<evidence type="ECO:0000313" key="2">
    <source>
        <dbReference type="EMBL" id="CAL4109178.1"/>
    </source>
</evidence>
<protein>
    <submittedName>
        <fullName evidence="2">Uncharacterized protein</fullName>
    </submittedName>
</protein>
<dbReference type="EMBL" id="CAXKWB010013944">
    <property type="protein sequence ID" value="CAL4109178.1"/>
    <property type="molecule type" value="Genomic_DNA"/>
</dbReference>
<gene>
    <name evidence="2" type="ORF">MNOR_LOCUS19057</name>
</gene>
<feature type="region of interest" description="Disordered" evidence="1">
    <location>
        <begin position="1"/>
        <end position="57"/>
    </location>
</feature>
<evidence type="ECO:0000313" key="3">
    <source>
        <dbReference type="Proteomes" id="UP001497623"/>
    </source>
</evidence>
<dbReference type="Proteomes" id="UP001497623">
    <property type="component" value="Unassembled WGS sequence"/>
</dbReference>
<feature type="compositionally biased region" description="Basic residues" evidence="1">
    <location>
        <begin position="45"/>
        <end position="56"/>
    </location>
</feature>
<keyword evidence="3" id="KW-1185">Reference proteome</keyword>
<feature type="compositionally biased region" description="Basic and acidic residues" evidence="1">
    <location>
        <begin position="12"/>
        <end position="36"/>
    </location>
</feature>
<proteinExistence type="predicted"/>
<name>A0AAV2R025_MEGNR</name>
<accession>A0AAV2R025</accession>
<evidence type="ECO:0000256" key="1">
    <source>
        <dbReference type="SAM" id="MobiDB-lite"/>
    </source>
</evidence>
<feature type="non-terminal residue" evidence="2">
    <location>
        <position position="363"/>
    </location>
</feature>
<organism evidence="2 3">
    <name type="scientific">Meganyctiphanes norvegica</name>
    <name type="common">Northern krill</name>
    <name type="synonym">Thysanopoda norvegica</name>
    <dbReference type="NCBI Taxonomy" id="48144"/>
    <lineage>
        <taxon>Eukaryota</taxon>
        <taxon>Metazoa</taxon>
        <taxon>Ecdysozoa</taxon>
        <taxon>Arthropoda</taxon>
        <taxon>Crustacea</taxon>
        <taxon>Multicrustacea</taxon>
        <taxon>Malacostraca</taxon>
        <taxon>Eumalacostraca</taxon>
        <taxon>Eucarida</taxon>
        <taxon>Euphausiacea</taxon>
        <taxon>Euphausiidae</taxon>
        <taxon>Meganyctiphanes</taxon>
    </lineage>
</organism>
<sequence>MTRQRFYLCVMGDDHTTKGQVPEREVNRSENVESNKDQNQCPKSISKKRPRTKTHAKFVPMANRESMIQLRKNYLKRKESEPTDDLTEVSVGFEEVEEDKSPEPKKKKNEKTESMVKAKSPKQNKPRLEDEEDKCTTKARHNYVKKSKTTASSDKTEEEECERSPKSKKRKRMDEPLEIEEEIWSLEATIALKQLESLTDNLEIIEIINCFDVDGLEKKCFEKTKMNLRKMMQAWYEKETIITNAIHYINDGRNVEKTKALNIEELISCLIISINNRMPKMCKECNDWYRIEKGTKPIFKCIMCNVGTHDCRNIDSNALISGLVWMCPECSSVANESTVIENIKMKIITDMTNKTEKETTDNR</sequence>
<dbReference type="AlphaFoldDB" id="A0AAV2R025"/>
<feature type="compositionally biased region" description="Basic residues" evidence="1">
    <location>
        <begin position="137"/>
        <end position="148"/>
    </location>
</feature>
<feature type="region of interest" description="Disordered" evidence="1">
    <location>
        <begin position="75"/>
        <end position="175"/>
    </location>
</feature>
<comment type="caution">
    <text evidence="2">The sequence shown here is derived from an EMBL/GenBank/DDBJ whole genome shotgun (WGS) entry which is preliminary data.</text>
</comment>